<name>A0ABP8IQ13_9BACT</name>
<reference evidence="2" key="1">
    <citation type="journal article" date="2019" name="Int. J. Syst. Evol. Microbiol.">
        <title>The Global Catalogue of Microorganisms (GCM) 10K type strain sequencing project: providing services to taxonomists for standard genome sequencing and annotation.</title>
        <authorList>
            <consortium name="The Broad Institute Genomics Platform"/>
            <consortium name="The Broad Institute Genome Sequencing Center for Infectious Disease"/>
            <person name="Wu L."/>
            <person name="Ma J."/>
        </authorList>
    </citation>
    <scope>NUCLEOTIDE SEQUENCE [LARGE SCALE GENOMIC DNA]</scope>
    <source>
        <strain evidence="2">JCM 17923</strain>
    </source>
</reference>
<evidence type="ECO:0000313" key="1">
    <source>
        <dbReference type="EMBL" id="GAA4365958.1"/>
    </source>
</evidence>
<gene>
    <name evidence="1" type="ORF">GCM10023185_36730</name>
</gene>
<protein>
    <submittedName>
        <fullName evidence="1">Uncharacterized protein</fullName>
    </submittedName>
</protein>
<keyword evidence="2" id="KW-1185">Reference proteome</keyword>
<accession>A0ABP8IQ13</accession>
<proteinExistence type="predicted"/>
<dbReference type="RefSeq" id="WP_345237580.1">
    <property type="nucleotide sequence ID" value="NZ_BAABGZ010000075.1"/>
</dbReference>
<organism evidence="1 2">
    <name type="scientific">Hymenobacter saemangeumensis</name>
    <dbReference type="NCBI Taxonomy" id="1084522"/>
    <lineage>
        <taxon>Bacteria</taxon>
        <taxon>Pseudomonadati</taxon>
        <taxon>Bacteroidota</taxon>
        <taxon>Cytophagia</taxon>
        <taxon>Cytophagales</taxon>
        <taxon>Hymenobacteraceae</taxon>
        <taxon>Hymenobacter</taxon>
    </lineage>
</organism>
<dbReference type="Proteomes" id="UP001501153">
    <property type="component" value="Unassembled WGS sequence"/>
</dbReference>
<comment type="caution">
    <text evidence="1">The sequence shown here is derived from an EMBL/GenBank/DDBJ whole genome shotgun (WGS) entry which is preliminary data.</text>
</comment>
<dbReference type="EMBL" id="BAABGZ010000075">
    <property type="protein sequence ID" value="GAA4365958.1"/>
    <property type="molecule type" value="Genomic_DNA"/>
</dbReference>
<sequence>MAVFVTAARSGDAPALLAAIQAAARQRLETWELIDERFVHTAESGQWNAGAYLAYNPGESTADRLVFYYHLEAGTQPHPHTYGVYNGRFTQMLLNHFSARIADIRVRDLRPRPSTRS</sequence>
<evidence type="ECO:0000313" key="2">
    <source>
        <dbReference type="Proteomes" id="UP001501153"/>
    </source>
</evidence>